<dbReference type="AlphaFoldDB" id="A0A939LP35"/>
<keyword evidence="1" id="KW-0378">Hydrolase</keyword>
<dbReference type="InterPro" id="IPR023365">
    <property type="entry name" value="Sortase_dom-sf"/>
</dbReference>
<reference evidence="4" key="1">
    <citation type="submission" date="2021-03" db="EMBL/GenBank/DDBJ databases">
        <title>Actinotalea soli sp. nov., isolated from soil.</title>
        <authorList>
            <person name="Ping W."/>
            <person name="Zhang J."/>
        </authorList>
    </citation>
    <scope>NUCLEOTIDE SEQUENCE</scope>
    <source>
        <strain evidence="4">BY-33</strain>
    </source>
</reference>
<dbReference type="Pfam" id="PF04203">
    <property type="entry name" value="Sortase"/>
    <property type="match status" value="1"/>
</dbReference>
<feature type="signal peptide" evidence="3">
    <location>
        <begin position="1"/>
        <end position="24"/>
    </location>
</feature>
<dbReference type="Proteomes" id="UP000664209">
    <property type="component" value="Unassembled WGS sequence"/>
</dbReference>
<dbReference type="SUPFAM" id="SSF63817">
    <property type="entry name" value="Sortase"/>
    <property type="match status" value="1"/>
</dbReference>
<dbReference type="GO" id="GO:0016787">
    <property type="term" value="F:hydrolase activity"/>
    <property type="evidence" value="ECO:0007669"/>
    <property type="project" value="UniProtKB-KW"/>
</dbReference>
<name>A0A939LP35_9CELL</name>
<feature type="compositionally biased region" description="Low complexity" evidence="2">
    <location>
        <begin position="36"/>
        <end position="45"/>
    </location>
</feature>
<dbReference type="InterPro" id="IPR005754">
    <property type="entry name" value="Sortase"/>
</dbReference>
<protein>
    <submittedName>
        <fullName evidence="4">Class F sortase</fullName>
    </submittedName>
</protein>
<sequence length="224" mass="23242">MSRSTTRRGRAAAAVISATVLVLAGCSSTQDDTADAPAPVTSPTAEPEPEETRPPLPDVPVQSTDLEALAASAAVEPTSLTIPALDISLPIDPVGVEEDGQMEIPPLAERAGWYRYGASPGEEDGTAVVAAHVDSVASAGMGPFAKLMDVEEGDTVEVTLADGATVEYSVTDVTVLAKPQVTWPEVFVRDGEHRLVLVTCGGTFEREARSYTDNVIVTAVPVGA</sequence>
<dbReference type="Gene3D" id="2.40.260.10">
    <property type="entry name" value="Sortase"/>
    <property type="match status" value="1"/>
</dbReference>
<evidence type="ECO:0000313" key="5">
    <source>
        <dbReference type="Proteomes" id="UP000664209"/>
    </source>
</evidence>
<evidence type="ECO:0000313" key="4">
    <source>
        <dbReference type="EMBL" id="MBO1751023.1"/>
    </source>
</evidence>
<dbReference type="CDD" id="cd05829">
    <property type="entry name" value="Sortase_F"/>
    <property type="match status" value="1"/>
</dbReference>
<dbReference type="PROSITE" id="PS51257">
    <property type="entry name" value="PROKAR_LIPOPROTEIN"/>
    <property type="match status" value="1"/>
</dbReference>
<evidence type="ECO:0000256" key="2">
    <source>
        <dbReference type="SAM" id="MobiDB-lite"/>
    </source>
</evidence>
<dbReference type="RefSeq" id="WP_208054720.1">
    <property type="nucleotide sequence ID" value="NZ_JAGEMK010000002.1"/>
</dbReference>
<evidence type="ECO:0000256" key="1">
    <source>
        <dbReference type="ARBA" id="ARBA00022801"/>
    </source>
</evidence>
<feature type="chain" id="PRO_5039062867" evidence="3">
    <location>
        <begin position="25"/>
        <end position="224"/>
    </location>
</feature>
<evidence type="ECO:0000256" key="3">
    <source>
        <dbReference type="SAM" id="SignalP"/>
    </source>
</evidence>
<feature type="region of interest" description="Disordered" evidence="2">
    <location>
        <begin position="28"/>
        <end position="57"/>
    </location>
</feature>
<gene>
    <name evidence="4" type="ORF">J4G33_04325</name>
</gene>
<keyword evidence="3" id="KW-0732">Signal</keyword>
<dbReference type="InterPro" id="IPR042001">
    <property type="entry name" value="Sortase_F"/>
</dbReference>
<keyword evidence="5" id="KW-1185">Reference proteome</keyword>
<proteinExistence type="predicted"/>
<comment type="caution">
    <text evidence="4">The sequence shown here is derived from an EMBL/GenBank/DDBJ whole genome shotgun (WGS) entry which is preliminary data.</text>
</comment>
<organism evidence="4 5">
    <name type="scientific">Actinotalea soli</name>
    <dbReference type="NCBI Taxonomy" id="2819234"/>
    <lineage>
        <taxon>Bacteria</taxon>
        <taxon>Bacillati</taxon>
        <taxon>Actinomycetota</taxon>
        <taxon>Actinomycetes</taxon>
        <taxon>Micrococcales</taxon>
        <taxon>Cellulomonadaceae</taxon>
        <taxon>Actinotalea</taxon>
    </lineage>
</organism>
<accession>A0A939LP35</accession>
<dbReference type="EMBL" id="JAGEMK010000002">
    <property type="protein sequence ID" value="MBO1751023.1"/>
    <property type="molecule type" value="Genomic_DNA"/>
</dbReference>